<dbReference type="InterPro" id="IPR000432">
    <property type="entry name" value="DNA_mismatch_repair_MutS_C"/>
</dbReference>
<keyword evidence="6" id="KW-1185">Reference proteome</keyword>
<reference evidence="5 6" key="1">
    <citation type="submission" date="2019-01" db="EMBL/GenBank/DDBJ databases">
        <title>Filimonas sp. strain TTM-71.</title>
        <authorList>
            <person name="Chen W.-M."/>
        </authorList>
    </citation>
    <scope>NUCLEOTIDE SEQUENCE [LARGE SCALE GENOMIC DNA]</scope>
    <source>
        <strain evidence="5 6">TTM-71</strain>
    </source>
</reference>
<dbReference type="RefSeq" id="WP_129001164.1">
    <property type="nucleotide sequence ID" value="NZ_SDHZ01000001.1"/>
</dbReference>
<dbReference type="Gene3D" id="3.40.50.300">
    <property type="entry name" value="P-loop containing nucleotide triphosphate hydrolases"/>
    <property type="match status" value="1"/>
</dbReference>
<keyword evidence="2" id="KW-0067">ATP-binding</keyword>
<dbReference type="GO" id="GO:0030983">
    <property type="term" value="F:mismatched DNA binding"/>
    <property type="evidence" value="ECO:0007669"/>
    <property type="project" value="InterPro"/>
</dbReference>
<evidence type="ECO:0000256" key="3">
    <source>
        <dbReference type="ARBA" id="ARBA00023125"/>
    </source>
</evidence>
<dbReference type="GO" id="GO:0140664">
    <property type="term" value="F:ATP-dependent DNA damage sensor activity"/>
    <property type="evidence" value="ECO:0007669"/>
    <property type="project" value="InterPro"/>
</dbReference>
<dbReference type="InterPro" id="IPR045076">
    <property type="entry name" value="MutS"/>
</dbReference>
<dbReference type="InterPro" id="IPR036187">
    <property type="entry name" value="DNA_mismatch_repair_MutS_sf"/>
</dbReference>
<gene>
    <name evidence="5" type="ORF">ESB13_00885</name>
</gene>
<dbReference type="EMBL" id="SDHZ01000001">
    <property type="protein sequence ID" value="RXK85412.1"/>
    <property type="molecule type" value="Genomic_DNA"/>
</dbReference>
<evidence type="ECO:0000313" key="5">
    <source>
        <dbReference type="EMBL" id="RXK85412.1"/>
    </source>
</evidence>
<dbReference type="OrthoDB" id="1097361at2"/>
<evidence type="ECO:0000313" key="6">
    <source>
        <dbReference type="Proteomes" id="UP000290545"/>
    </source>
</evidence>
<dbReference type="PANTHER" id="PTHR11361:SF99">
    <property type="entry name" value="DNA MISMATCH REPAIR PROTEIN"/>
    <property type="match status" value="1"/>
</dbReference>
<dbReference type="InterPro" id="IPR027417">
    <property type="entry name" value="P-loop_NTPase"/>
</dbReference>
<sequence>MSFITDKQTLEDLGLMGKYRQHSIYTLFNQVKTAGGERLLREMFHHPLSNAAAINERSSVFRYFQENAVPFPLEQEAFNLVESYLSNSTGSNILSCTTNLLRKKLMALLVHDEQYSQFLKALQATIRAVHSLYAFTDKLDIPQLSAVKNILSDPRLSSIATGDEANNLTLLKAAGYDHLLRNTMQQDMELLLEKIYELDVYIAVGAIARKHQFSYAIALPASQQVFSAPALRHPGLPAAVPNVLHMDAKQNLLFLTGANMAGKSTFMKSVGITLYLAHMGFPVAAGDMRFSVRDGIYTSINVPDSLDMGYSHFYAEVLRVKKVAKEVAAGRNMVVIFDELFKGTNVKDAYDATLAVTAAFSRYRNCLFIISTHIIEAGEALQQSCFNIRFAKLPTIMNGNVPSYTYTLTEGITSDRHGMTIIENEKIIDLLHMQPSQTAL</sequence>
<evidence type="ECO:0000256" key="1">
    <source>
        <dbReference type="ARBA" id="ARBA00022741"/>
    </source>
</evidence>
<dbReference type="Pfam" id="PF00488">
    <property type="entry name" value="MutS_V"/>
    <property type="match status" value="1"/>
</dbReference>
<organism evidence="5 6">
    <name type="scientific">Filimonas effusa</name>
    <dbReference type="NCBI Taxonomy" id="2508721"/>
    <lineage>
        <taxon>Bacteria</taxon>
        <taxon>Pseudomonadati</taxon>
        <taxon>Bacteroidota</taxon>
        <taxon>Chitinophagia</taxon>
        <taxon>Chitinophagales</taxon>
        <taxon>Chitinophagaceae</taxon>
        <taxon>Filimonas</taxon>
    </lineage>
</organism>
<feature type="domain" description="DNA mismatch repair proteins mutS family" evidence="4">
    <location>
        <begin position="250"/>
        <end position="434"/>
    </location>
</feature>
<dbReference type="Gene3D" id="1.10.1420.10">
    <property type="match status" value="1"/>
</dbReference>
<evidence type="ECO:0000259" key="4">
    <source>
        <dbReference type="SMART" id="SM00534"/>
    </source>
</evidence>
<name>A0A4Q1D7Z0_9BACT</name>
<dbReference type="SMART" id="SM00534">
    <property type="entry name" value="MUTSac"/>
    <property type="match status" value="1"/>
</dbReference>
<evidence type="ECO:0000256" key="2">
    <source>
        <dbReference type="ARBA" id="ARBA00022840"/>
    </source>
</evidence>
<dbReference type="PANTHER" id="PTHR11361">
    <property type="entry name" value="DNA MISMATCH REPAIR PROTEIN MUTS FAMILY MEMBER"/>
    <property type="match status" value="1"/>
</dbReference>
<dbReference type="Proteomes" id="UP000290545">
    <property type="component" value="Unassembled WGS sequence"/>
</dbReference>
<dbReference type="SUPFAM" id="SSF48334">
    <property type="entry name" value="DNA repair protein MutS, domain III"/>
    <property type="match status" value="1"/>
</dbReference>
<proteinExistence type="predicted"/>
<dbReference type="GO" id="GO:0006298">
    <property type="term" value="P:mismatch repair"/>
    <property type="evidence" value="ECO:0007669"/>
    <property type="project" value="InterPro"/>
</dbReference>
<dbReference type="AlphaFoldDB" id="A0A4Q1D7Z0"/>
<protein>
    <submittedName>
        <fullName evidence="5">DNA mismatch repair protein</fullName>
    </submittedName>
</protein>
<keyword evidence="3" id="KW-0238">DNA-binding</keyword>
<accession>A0A4Q1D7Z0</accession>
<dbReference type="Pfam" id="PF05192">
    <property type="entry name" value="MutS_III"/>
    <property type="match status" value="1"/>
</dbReference>
<keyword evidence="1" id="KW-0547">Nucleotide-binding</keyword>
<dbReference type="SUPFAM" id="SSF52540">
    <property type="entry name" value="P-loop containing nucleoside triphosphate hydrolases"/>
    <property type="match status" value="1"/>
</dbReference>
<comment type="caution">
    <text evidence="5">The sequence shown here is derived from an EMBL/GenBank/DDBJ whole genome shotgun (WGS) entry which is preliminary data.</text>
</comment>
<dbReference type="GO" id="GO:0005524">
    <property type="term" value="F:ATP binding"/>
    <property type="evidence" value="ECO:0007669"/>
    <property type="project" value="UniProtKB-KW"/>
</dbReference>
<dbReference type="InterPro" id="IPR007696">
    <property type="entry name" value="DNA_mismatch_repair_MutS_core"/>
</dbReference>